<organism evidence="3 4">
    <name type="scientific">Bugula neritina</name>
    <name type="common">Brown bryozoan</name>
    <name type="synonym">Sertularia neritina</name>
    <dbReference type="NCBI Taxonomy" id="10212"/>
    <lineage>
        <taxon>Eukaryota</taxon>
        <taxon>Metazoa</taxon>
        <taxon>Spiralia</taxon>
        <taxon>Lophotrochozoa</taxon>
        <taxon>Bryozoa</taxon>
        <taxon>Gymnolaemata</taxon>
        <taxon>Cheilostomatida</taxon>
        <taxon>Flustrina</taxon>
        <taxon>Buguloidea</taxon>
        <taxon>Bugulidae</taxon>
        <taxon>Bugula</taxon>
    </lineage>
</organism>
<evidence type="ECO:0000313" key="3">
    <source>
        <dbReference type="EMBL" id="KAF6039550.1"/>
    </source>
</evidence>
<dbReference type="InterPro" id="IPR045189">
    <property type="entry name" value="UBR4-like"/>
</dbReference>
<protein>
    <submittedName>
        <fullName evidence="3">Ubr4</fullName>
    </submittedName>
</protein>
<evidence type="ECO:0000256" key="1">
    <source>
        <dbReference type="PROSITE-ProRule" id="PRU01388"/>
    </source>
</evidence>
<proteinExistence type="inferred from homology"/>
<dbReference type="PANTHER" id="PTHR21725">
    <property type="entry name" value="E3 UBIQUITIN-PROTEIN LIGASE UBR4"/>
    <property type="match status" value="1"/>
</dbReference>
<dbReference type="EMBL" id="VXIV02000240">
    <property type="protein sequence ID" value="KAF6039550.1"/>
    <property type="molecule type" value="Genomic_DNA"/>
</dbReference>
<dbReference type="OrthoDB" id="30336at2759"/>
<dbReference type="PROSITE" id="PS52043">
    <property type="entry name" value="UBR4_E3"/>
    <property type="match status" value="1"/>
</dbReference>
<name>A0A7J7KMZ4_BUGNE</name>
<comment type="similarity">
    <text evidence="1">Belongs to the UBR4 family.</text>
</comment>
<dbReference type="AlphaFoldDB" id="A0A7J7KMZ4"/>
<dbReference type="InterPro" id="IPR025704">
    <property type="entry name" value="E3_Ub_ligase_UBR4_C"/>
</dbReference>
<reference evidence="3" key="1">
    <citation type="submission" date="2020-06" db="EMBL/GenBank/DDBJ databases">
        <title>Draft genome of Bugula neritina, a colonial animal packing powerful symbionts and potential medicines.</title>
        <authorList>
            <person name="Rayko M."/>
        </authorList>
    </citation>
    <scope>NUCLEOTIDE SEQUENCE [LARGE SCALE GENOMIC DNA]</scope>
    <source>
        <strain evidence="3">Kwan_BN1</strain>
    </source>
</reference>
<feature type="domain" description="E3 ubiquitin ligase UBR4 C-terminal" evidence="2">
    <location>
        <begin position="2"/>
        <end position="516"/>
    </location>
</feature>
<comment type="caution">
    <text evidence="3">The sequence shown here is derived from an EMBL/GenBank/DDBJ whole genome shotgun (WGS) entry which is preliminary data.</text>
</comment>
<dbReference type="Pfam" id="PF13764">
    <property type="entry name" value="E3_UbLigase_R4"/>
    <property type="match status" value="1"/>
</dbReference>
<keyword evidence="1" id="KW-0862">Zinc</keyword>
<keyword evidence="1" id="KW-0479">Metal-binding</keyword>
<keyword evidence="1" id="KW-0863">Zinc-finger</keyword>
<dbReference type="PANTHER" id="PTHR21725:SF1">
    <property type="entry name" value="E3 UBIQUITIN-PROTEIN LIGASE UBR4"/>
    <property type="match status" value="1"/>
</dbReference>
<evidence type="ECO:0000259" key="2">
    <source>
        <dbReference type="Pfam" id="PF13764"/>
    </source>
</evidence>
<dbReference type="GO" id="GO:0008270">
    <property type="term" value="F:zinc ion binding"/>
    <property type="evidence" value="ECO:0007669"/>
    <property type="project" value="UniProtKB-KW"/>
</dbReference>
<evidence type="ECO:0000313" key="4">
    <source>
        <dbReference type="Proteomes" id="UP000593567"/>
    </source>
</evidence>
<sequence>MNHTDNEMTYLECFCVIVSGIKENANGRRLKQLIIDKQILSDAIDYIAVRAPVVKTLLATDADDWKEFVSRPVLPYVLRLLNGMCSGHAVSQVKVGEAMIAILHKLEHMSSHGQIGSLAENLMETLCQNDSVKKQIQQIRAQTKAEKKRLAMAVREKHLSSIGMKTNKKGQVVVTSDLLKEADDLKEESGLICSICREGYHNQPSKVLALYTFTKRVNIEEHETRSRKLPGLFTVSHMNLVHADCHASAVRLASVRDEWESATLLNANSKCNGLLPLWGPQVPESNFASALAKHNTYLRDATDLRDDSYTLTVHDIKILLLKFANEQPFGADGGGGGRNSNMLLIPYELLLALYVIINKRTASVKEKNLRAFADTPKAKWVESSYEVDGPAYWLIISLALWSTEEWKKQKLVFLQRLLVMIQTRKLSSVGSKTLTDKTPQPYTLYKPMVVLFGLVDAIYNTMFKSVPCDGCWVESLMTYIRNNDMALSEASEKIVSFYECELLPCESLAEAFDVLGLLGEVSDPDEWLKALLQEIP</sequence>
<dbReference type="Proteomes" id="UP000593567">
    <property type="component" value="Unassembled WGS sequence"/>
</dbReference>
<accession>A0A7J7KMZ4</accession>
<feature type="region of interest" description="UBR4 E3 catalytic module" evidence="1">
    <location>
        <begin position="72"/>
        <end position="535"/>
    </location>
</feature>
<gene>
    <name evidence="3" type="ORF">EB796_002144</name>
</gene>
<keyword evidence="4" id="KW-1185">Reference proteome</keyword>